<dbReference type="Pfam" id="PF20009">
    <property type="entry name" value="GEVED"/>
    <property type="match status" value="1"/>
</dbReference>
<dbReference type="EMBL" id="CP042914">
    <property type="protein sequence ID" value="QEG40827.1"/>
    <property type="molecule type" value="Genomic_DNA"/>
</dbReference>
<dbReference type="Pfam" id="PF19078">
    <property type="entry name" value="Big_12"/>
    <property type="match status" value="1"/>
</dbReference>
<dbReference type="InterPro" id="IPR013783">
    <property type="entry name" value="Ig-like_fold"/>
</dbReference>
<sequence length="1910" mass="196379">MGWDYAFQVNDELLDLLDRTVTGGTPNIQAIERLSPLQQTTSADAVTFRVTFSEQVENFGADDLRLVGTEAVINTPQAVADMPGVFDVRVSHLPSISSELGLELVDNATISDLTQNPLVNPVAPISETYLLERSRPRVETIRRFDPIEQVTNADQVRFLLFVSEPIENVDNSDFRLTGTASSNARMAAVQLADPSAALGPPGLTYVATVDGLDNSNGTLGLEVQLGSDIVDTLGNAIEVGPASIENQEYIIENVRPIPTFPLSSLTYRTNDPIQVNLTFSEDVFGFEPTEPMVQNAAVTYFSGGPREFMLELTPTAPLLDQTITFQIPEGVAVDGDGNPNTLSRLASWQPQLDFDFGDAPDRYKTLDSSGGPKHVIDAEVFLGGLIPDSDPDGFGSLGTGDSGDAMADDNDDFNNNDEDGWLGLRSVSLNAIPKVEVQVTNKSSEAATLAGWIDYDQNGSFDPSEYGMVDIPAGTEGQNVTLEFPRVPTDVSLGTTFARLRITTDNIDSSTPGGFADDGEVEDYQVSIVPEQGANLSITATTDPYVQAGSNFEYTVRVENPGPEPADDVTITYALPAGTQFVGGSDANWTCDAASGIVTCQHGSLGVLGTLDLAFTITSPLQNGTFTNDFSVSSTTADSDNTNNTASASTTLTGPWVRTADDALWFLDFGVGDQPVWRAAMGEEPVDVGGLAVRIGLALDGTVLVQNEDGAVFTRPGSADGIGATWKLLDAVTAGDGSTWFLGPDGPNTVDKYIYRWVSDEQPVYSDGFGVSLVADDGIVLTQNSLGAIYQRVGSDTGLGSIWQLTTVGLSAPDENAQEGGDTATYRLSRANVGGAMTVNLAVAGASSATIAEYQLHIGNGPAIDLSTGSFSVTIPADKETLDITLTAQIDATDEAETSETVLLNLLSGDYLIDSSASTASATIGQNGFLVTTDADAGTGSLRQAVLNANATAGANSITFGDGSSSGGTNFLDATPDTILLNSELVITEDLTVTGNGASSTILDGQESTRLFNIPGSAGDVTLQGLTFTRGQAPANDAGGAIANSANLQIDDSVFTANVAYLGAAINSDASLTVRRSSFLANQAGFNGGAIRVFGSATISESTFAGNSASNGGGAIINHGSLRLANATFTDNQADTGGAIENFGAGTTATVTNATIHRNTATSAGGGIRNVDGTTTVNNTIIIGNHSAVDPDVGGSFSSNAANIIGDVGSSSGFGSEITGVVASAVIDVNLADNGGPTQTHALIAGSPAIDAGNNTNATQDGMAGGTALVTDQRGPGFARIRNSTVDMGAFETTPPPGVELSLSHTTGSEAGATVVVATATADKPVVGNQTVDVMVTGTDITSADFDTLTRTITILDGQTTGQVDFTVQDDSVVEALTETATISLINPSGGLTLGASNNSATMQITDNDTASLSVNDVNVNESDGTITFTITSTLEASKDIQVEFNTTSGTASEGTDFDSGDQDVTLTAGQTSVDVIFNITDDATVELDETFDVALSNARFSNVADPFRVMIGNGTAVGTITDDDENLVAINVAPDTLAEDDAATVRLTRNNVFGTLTVNLTRNGTSTAADSEFELTVGANPPIDVSGGNFSVTFPDGDPTLDITLTALTDATDEAEADETITLDLATGNYVIDGSANTAAVTIAQNGFLVTTDTDGGTGSLRQAVLNANAIPGPDTITFGDGSASGGTNFLDAAPDTMALNLGELTITEDLTITGNGASSTILDGQESTRLFNIPGSAGDVTLQGLTFTRGQTPASDAGGAILNSANLQIVDSVFTANVAFLGAAINSDGALTVRRSSFLANQAGFNGGAVRVFGSATISESTFAGNSASNGGGAIINYGNLLLANATFTDNQADLGGAIENFGSGTTATITNTTIHRNTATLGGGIHNNGGTATLQNTIVAGSPLAAI</sequence>
<dbReference type="SMART" id="SM00237">
    <property type="entry name" value="Calx_beta"/>
    <property type="match status" value="1"/>
</dbReference>
<dbReference type="RefSeq" id="WP_210421366.1">
    <property type="nucleotide sequence ID" value="NZ_CP042914.1"/>
</dbReference>
<dbReference type="PANTHER" id="PTHR46682">
    <property type="entry name" value="ADHESION G-PROTEIN COUPLED RECEPTOR V1"/>
    <property type="match status" value="1"/>
</dbReference>
<accession>A0A5B9QP03</accession>
<organism evidence="5 6">
    <name type="scientific">Roseimaritima ulvae</name>
    <dbReference type="NCBI Taxonomy" id="980254"/>
    <lineage>
        <taxon>Bacteria</taxon>
        <taxon>Pseudomonadati</taxon>
        <taxon>Planctomycetota</taxon>
        <taxon>Planctomycetia</taxon>
        <taxon>Pirellulales</taxon>
        <taxon>Pirellulaceae</taxon>
        <taxon>Roseimaritima</taxon>
    </lineage>
</organism>
<name>A0A5B9QP03_9BACT</name>
<dbReference type="KEGG" id="rul:UC8_28450"/>
<gene>
    <name evidence="5" type="ORF">UC8_28450</name>
</gene>
<dbReference type="PANTHER" id="PTHR46682:SF1">
    <property type="entry name" value="ADHESION G-PROTEIN COUPLED RECEPTOR V1"/>
    <property type="match status" value="1"/>
</dbReference>
<dbReference type="Proteomes" id="UP000325286">
    <property type="component" value="Chromosome"/>
</dbReference>
<dbReference type="InterPro" id="IPR059226">
    <property type="entry name" value="Choice_anch_Q_dom"/>
</dbReference>
<dbReference type="InterPro" id="IPR026919">
    <property type="entry name" value="ADGRV1"/>
</dbReference>
<dbReference type="NCBIfam" id="NF041518">
    <property type="entry name" value="choice_anch_Q"/>
    <property type="match status" value="1"/>
</dbReference>
<proteinExistence type="predicted"/>
<evidence type="ECO:0000313" key="6">
    <source>
        <dbReference type="Proteomes" id="UP000325286"/>
    </source>
</evidence>
<dbReference type="InterPro" id="IPR011050">
    <property type="entry name" value="Pectin_lyase_fold/virulence"/>
</dbReference>
<dbReference type="SUPFAM" id="SSF141072">
    <property type="entry name" value="CalX-like"/>
    <property type="match status" value="4"/>
</dbReference>
<keyword evidence="6" id="KW-1185">Reference proteome</keyword>
<evidence type="ECO:0000313" key="5">
    <source>
        <dbReference type="EMBL" id="QEG40827.1"/>
    </source>
</evidence>
<dbReference type="InterPro" id="IPR001434">
    <property type="entry name" value="OmcB-like_DUF11"/>
</dbReference>
<evidence type="ECO:0000256" key="3">
    <source>
        <dbReference type="ARBA" id="ARBA00022837"/>
    </source>
</evidence>
<evidence type="ECO:0000256" key="2">
    <source>
        <dbReference type="ARBA" id="ARBA00022737"/>
    </source>
</evidence>
<evidence type="ECO:0000259" key="4">
    <source>
        <dbReference type="SMART" id="SM00237"/>
    </source>
</evidence>
<dbReference type="Pfam" id="PF01345">
    <property type="entry name" value="DUF11"/>
    <property type="match status" value="1"/>
</dbReference>
<keyword evidence="1" id="KW-0732">Signal</keyword>
<keyword evidence="2" id="KW-0677">Repeat</keyword>
<reference evidence="5 6" key="1">
    <citation type="submission" date="2019-08" db="EMBL/GenBank/DDBJ databases">
        <title>Deep-cultivation of Planctomycetes and their phenomic and genomic characterization uncovers novel biology.</title>
        <authorList>
            <person name="Wiegand S."/>
            <person name="Jogler M."/>
            <person name="Boedeker C."/>
            <person name="Pinto D."/>
            <person name="Vollmers J."/>
            <person name="Rivas-Marin E."/>
            <person name="Kohn T."/>
            <person name="Peeters S.H."/>
            <person name="Heuer A."/>
            <person name="Rast P."/>
            <person name="Oberbeckmann S."/>
            <person name="Bunk B."/>
            <person name="Jeske O."/>
            <person name="Meyerdierks A."/>
            <person name="Storesund J.E."/>
            <person name="Kallscheuer N."/>
            <person name="Luecker S."/>
            <person name="Lage O.M."/>
            <person name="Pohl T."/>
            <person name="Merkel B.J."/>
            <person name="Hornburger P."/>
            <person name="Mueller R.-W."/>
            <person name="Bruemmer F."/>
            <person name="Labrenz M."/>
            <person name="Spormann A.M."/>
            <person name="Op den Camp H."/>
            <person name="Overmann J."/>
            <person name="Amann R."/>
            <person name="Jetten M.S.M."/>
            <person name="Mascher T."/>
            <person name="Medema M.H."/>
            <person name="Devos D.P."/>
            <person name="Kaster A.-K."/>
            <person name="Ovreas L."/>
            <person name="Rohde M."/>
            <person name="Galperin M.Y."/>
            <person name="Jogler C."/>
        </authorList>
    </citation>
    <scope>NUCLEOTIDE SEQUENCE [LARGE SCALE GENOMIC DNA]</scope>
    <source>
        <strain evidence="5 6">UC8</strain>
    </source>
</reference>
<dbReference type="InterPro" id="IPR047589">
    <property type="entry name" value="DUF11_rpt"/>
</dbReference>
<dbReference type="GO" id="GO:0004930">
    <property type="term" value="F:G protein-coupled receptor activity"/>
    <property type="evidence" value="ECO:0007669"/>
    <property type="project" value="InterPro"/>
</dbReference>
<dbReference type="InterPro" id="IPR003644">
    <property type="entry name" value="Calx_beta"/>
</dbReference>
<dbReference type="Gene3D" id="2.60.40.10">
    <property type="entry name" value="Immunoglobulins"/>
    <property type="match status" value="1"/>
</dbReference>
<protein>
    <submittedName>
        <fullName evidence="5">Calx-beta domain protein</fullName>
    </submittedName>
</protein>
<dbReference type="NCBIfam" id="TIGR01451">
    <property type="entry name" value="B_ant_repeat"/>
    <property type="match status" value="1"/>
</dbReference>
<keyword evidence="3" id="KW-0106">Calcium</keyword>
<dbReference type="SUPFAM" id="SSF51126">
    <property type="entry name" value="Pectin lyase-like"/>
    <property type="match status" value="2"/>
</dbReference>
<dbReference type="Pfam" id="PF03160">
    <property type="entry name" value="Calx-beta"/>
    <property type="match status" value="1"/>
</dbReference>
<dbReference type="InterPro" id="IPR038081">
    <property type="entry name" value="CalX-like_sf"/>
</dbReference>
<dbReference type="InterPro" id="IPR044048">
    <property type="entry name" value="Big_12"/>
</dbReference>
<feature type="domain" description="Calx-beta" evidence="4">
    <location>
        <begin position="1401"/>
        <end position="1497"/>
    </location>
</feature>
<dbReference type="GO" id="GO:0016020">
    <property type="term" value="C:membrane"/>
    <property type="evidence" value="ECO:0007669"/>
    <property type="project" value="InterPro"/>
</dbReference>
<evidence type="ECO:0000256" key="1">
    <source>
        <dbReference type="ARBA" id="ARBA00022729"/>
    </source>
</evidence>
<dbReference type="InterPro" id="IPR045474">
    <property type="entry name" value="GEVED"/>
</dbReference>
<dbReference type="Gene3D" id="2.60.40.2030">
    <property type="match status" value="3"/>
</dbReference>